<dbReference type="Pfam" id="PF10304">
    <property type="entry name" value="RTP1_C2"/>
    <property type="match status" value="1"/>
</dbReference>
<dbReference type="InterPro" id="IPR039600">
    <property type="entry name" value="TANGO6/Rtp1"/>
</dbReference>
<dbReference type="Pfam" id="PF10363">
    <property type="entry name" value="RTP1_C1"/>
    <property type="match status" value="1"/>
</dbReference>
<dbReference type="EMBL" id="JAQHRD010000004">
    <property type="protein sequence ID" value="KAJ6441833.1"/>
    <property type="molecule type" value="Genomic_DNA"/>
</dbReference>
<dbReference type="InterPro" id="IPR019414">
    <property type="entry name" value="Rtp1_C2"/>
</dbReference>
<dbReference type="GO" id="GO:0009306">
    <property type="term" value="P:protein secretion"/>
    <property type="evidence" value="ECO:0007669"/>
    <property type="project" value="TreeGrafter"/>
</dbReference>
<name>A0AB34FRV0_9HYPO</name>
<feature type="compositionally biased region" description="Acidic residues" evidence="2">
    <location>
        <begin position="708"/>
        <end position="717"/>
    </location>
</feature>
<dbReference type="InterPro" id="IPR019451">
    <property type="entry name" value="Rtp1_C1"/>
</dbReference>
<gene>
    <name evidence="5" type="ORF">O9K51_05384</name>
</gene>
<proteinExistence type="inferred from homology"/>
<feature type="compositionally biased region" description="Basic and acidic residues" evidence="2">
    <location>
        <begin position="688"/>
        <end position="697"/>
    </location>
</feature>
<evidence type="ECO:0000313" key="6">
    <source>
        <dbReference type="Proteomes" id="UP001163105"/>
    </source>
</evidence>
<comment type="caution">
    <text evidence="5">The sequence shown here is derived from an EMBL/GenBank/DDBJ whole genome shotgun (WGS) entry which is preliminary data.</text>
</comment>
<dbReference type="PANTHER" id="PTHR20959:SF1">
    <property type="entry name" value="TRANSPORT AND GOLGI ORGANIZATION PROTEIN 6 HOMOLOG"/>
    <property type="match status" value="1"/>
</dbReference>
<protein>
    <submittedName>
        <fullName evidence="5">Protein required for cell viability</fullName>
    </submittedName>
</protein>
<dbReference type="Proteomes" id="UP001163105">
    <property type="component" value="Unassembled WGS sequence"/>
</dbReference>
<dbReference type="SUPFAM" id="SSF48371">
    <property type="entry name" value="ARM repeat"/>
    <property type="match status" value="1"/>
</dbReference>
<evidence type="ECO:0000259" key="3">
    <source>
        <dbReference type="Pfam" id="PF10304"/>
    </source>
</evidence>
<reference evidence="5" key="1">
    <citation type="submission" date="2023-01" db="EMBL/GenBank/DDBJ databases">
        <title>The growth and conidiation of Purpureocillium lavendulum are regulated by nitrogen source and histone H3K14 acetylation.</title>
        <authorList>
            <person name="Tang P."/>
            <person name="Han J."/>
            <person name="Zhang C."/>
            <person name="Tang P."/>
            <person name="Qi F."/>
            <person name="Zhang K."/>
            <person name="Liang L."/>
        </authorList>
    </citation>
    <scope>NUCLEOTIDE SEQUENCE</scope>
    <source>
        <strain evidence="5">YMF1.00683</strain>
    </source>
</reference>
<evidence type="ECO:0000256" key="1">
    <source>
        <dbReference type="ARBA" id="ARBA00005724"/>
    </source>
</evidence>
<dbReference type="AlphaFoldDB" id="A0AB34FRV0"/>
<dbReference type="PANTHER" id="PTHR20959">
    <property type="entry name" value="TRANSPORT AND GOLGI ORGANIZATION PROTEIN 6 FAMILY MEMBER"/>
    <property type="match status" value="1"/>
</dbReference>
<sequence length="908" mass="99960">MAESSNLSTDQAQGPSQPKVIETIVEAAKQAFDPSLDATARELRVKEYDETLARTETWVLIHALNTLIKPDVLPVWLRQPLLKALTLLPLRPDGVRSTLEFVFSVHPSSGNTTAADAAQPQKGGAGITHEAVAVATKLLSSVPSSMTADEWFQGLSGQLFSLFDGEAGPDLAKTAAQIVGFGILGKRQFGAPGSPGWNVFVQPLLRNINPSLEPPRSKNDKEEPEPEIEEMRQQRVLVSAQSLETAIRRLQTLILSNPSPGLCRRVLRPVIIQLWSLSSWTGVSPHTERHVCTAARNLVQTYLRLFGDLESMKPLIQKVTCTGSTIESEVRWTYHLDDDGRLDVTLPREPSSRAEELDLALIEQKTTSLVNTVTGACSSEEVSALFLYLLRRWIETSQKQGVTGIQIKPQEQNDRIPIEELVEVSLLQTLMDKAPEKLVSHFDQLLDIISQVLTADARSPLGDDLIAVVLSLLNLVITAPSFQKSDIGADELRIIEEALDRIGGRDQPDTSSTARNLAMLLKYRDEIEDPDDAKPRPTTRQIEDRKTYSLAMNYITGDSNNPPPVVSEGLNMLSNLIVAESPILDITAVTVLMSNLLKENEDYINLRVVKVFTQLANKHPKSTVREILDNYLDPQEKASTDIRLRFGEALAQVIERLGQTFSGEIAQQTCEALLSIAGRRGYRPKTMAKQERDEKLQKMKQQKATEDTGQDVDMDQDEELTEEEKAGNAILAQIVQGWDSKRGSEDIRMRASSLSIFGAALETNIGGIGPTIVSNGVDLCVNILRLERELEAGILRRAAIVVMLNFVKALDDAKESGKSLGFGLTDDSRRDIHTTLEYVAHTDNDGLVQQHARDVAEILENWGIGSLLPNPSETAAPGLTQLAGLRVTADGDLVDASGRPRPRIEEVE</sequence>
<organism evidence="5 6">
    <name type="scientific">Purpureocillium lavendulum</name>
    <dbReference type="NCBI Taxonomy" id="1247861"/>
    <lineage>
        <taxon>Eukaryota</taxon>
        <taxon>Fungi</taxon>
        <taxon>Dikarya</taxon>
        <taxon>Ascomycota</taxon>
        <taxon>Pezizomycotina</taxon>
        <taxon>Sordariomycetes</taxon>
        <taxon>Hypocreomycetidae</taxon>
        <taxon>Hypocreales</taxon>
        <taxon>Ophiocordycipitaceae</taxon>
        <taxon>Purpureocillium</taxon>
    </lineage>
</organism>
<dbReference type="InterPro" id="IPR016024">
    <property type="entry name" value="ARM-type_fold"/>
</dbReference>
<evidence type="ECO:0000313" key="5">
    <source>
        <dbReference type="EMBL" id="KAJ6441833.1"/>
    </source>
</evidence>
<accession>A0AB34FRV0</accession>
<feature type="domain" description="RNA polymerase II assembly factor Rtp1 C-terminal" evidence="3">
    <location>
        <begin position="829"/>
        <end position="861"/>
    </location>
</feature>
<keyword evidence="6" id="KW-1185">Reference proteome</keyword>
<evidence type="ECO:0000259" key="4">
    <source>
        <dbReference type="Pfam" id="PF10363"/>
    </source>
</evidence>
<comment type="similarity">
    <text evidence="1">Belongs to the Tango6 family.</text>
</comment>
<evidence type="ECO:0000256" key="2">
    <source>
        <dbReference type="SAM" id="MobiDB-lite"/>
    </source>
</evidence>
<feature type="region of interest" description="Disordered" evidence="2">
    <location>
        <begin position="685"/>
        <end position="717"/>
    </location>
</feature>
<feature type="domain" description="RNA polymerase II assembly factor Rtp1 C-terminal" evidence="4">
    <location>
        <begin position="560"/>
        <end position="659"/>
    </location>
</feature>